<protein>
    <submittedName>
        <fullName evidence="1">Uncharacterized protein</fullName>
    </submittedName>
</protein>
<proteinExistence type="predicted"/>
<evidence type="ECO:0000313" key="2">
    <source>
        <dbReference type="Proteomes" id="UP001189624"/>
    </source>
</evidence>
<name>A0AA86W498_9FABA</name>
<organism evidence="1 2">
    <name type="scientific">Sphenostylis stenocarpa</name>
    <dbReference type="NCBI Taxonomy" id="92480"/>
    <lineage>
        <taxon>Eukaryota</taxon>
        <taxon>Viridiplantae</taxon>
        <taxon>Streptophyta</taxon>
        <taxon>Embryophyta</taxon>
        <taxon>Tracheophyta</taxon>
        <taxon>Spermatophyta</taxon>
        <taxon>Magnoliopsida</taxon>
        <taxon>eudicotyledons</taxon>
        <taxon>Gunneridae</taxon>
        <taxon>Pentapetalae</taxon>
        <taxon>rosids</taxon>
        <taxon>fabids</taxon>
        <taxon>Fabales</taxon>
        <taxon>Fabaceae</taxon>
        <taxon>Papilionoideae</taxon>
        <taxon>50 kb inversion clade</taxon>
        <taxon>NPAAA clade</taxon>
        <taxon>indigoferoid/millettioid clade</taxon>
        <taxon>Phaseoleae</taxon>
        <taxon>Sphenostylis</taxon>
    </lineage>
</organism>
<dbReference type="EMBL" id="OY731408">
    <property type="protein sequence ID" value="CAJ1978297.1"/>
    <property type="molecule type" value="Genomic_DNA"/>
</dbReference>
<dbReference type="Gramene" id="rna-AYBTSS11_LOCUS30489">
    <property type="protein sequence ID" value="CAJ1978297.1"/>
    <property type="gene ID" value="gene-AYBTSS11_LOCUS30489"/>
</dbReference>
<sequence>MKVDNGEMGFLGGDSGDRLVGRGTGQWLLATRSALQGGSTTEIRKMRPTLMGGQQIRMLGMRGGEGIGETRVKEQWVAVRAMADAVEVEVVVYLSGRRHRLASVEARGSQFLLPRVVRW</sequence>
<accession>A0AA86W498</accession>
<evidence type="ECO:0000313" key="1">
    <source>
        <dbReference type="EMBL" id="CAJ1978297.1"/>
    </source>
</evidence>
<dbReference type="AlphaFoldDB" id="A0AA86W498"/>
<gene>
    <name evidence="1" type="ORF">AYBTSS11_LOCUS30489</name>
</gene>
<dbReference type="Proteomes" id="UP001189624">
    <property type="component" value="Chromosome 11"/>
</dbReference>
<keyword evidence="2" id="KW-1185">Reference proteome</keyword>
<reference evidence="1" key="1">
    <citation type="submission" date="2023-10" db="EMBL/GenBank/DDBJ databases">
        <authorList>
            <person name="Domelevo Entfellner J.-B."/>
        </authorList>
    </citation>
    <scope>NUCLEOTIDE SEQUENCE</scope>
</reference>